<dbReference type="GO" id="GO:0006094">
    <property type="term" value="P:gluconeogenesis"/>
    <property type="evidence" value="ECO:0007669"/>
    <property type="project" value="UniProtKB-UniRule"/>
</dbReference>
<gene>
    <name evidence="8" type="primary">pckG</name>
    <name evidence="12" type="ORF">CPM_1336</name>
    <name evidence="11" type="ORF">CSP5_1337</name>
</gene>
<comment type="cofactor">
    <cofactor evidence="8">
        <name>Mn(2+)</name>
        <dbReference type="ChEBI" id="CHEBI:29035"/>
    </cofactor>
    <text evidence="8">Binds 1 Mn(2+) ion per subunit.</text>
</comment>
<dbReference type="EC" id="4.1.1.32" evidence="8"/>
<dbReference type="GO" id="GO:0019543">
    <property type="term" value="P:propionate catabolic process"/>
    <property type="evidence" value="ECO:0007669"/>
    <property type="project" value="TreeGrafter"/>
</dbReference>
<dbReference type="NCBIfam" id="NF003253">
    <property type="entry name" value="PRK04210.1"/>
    <property type="match status" value="1"/>
</dbReference>
<dbReference type="GO" id="GO:0042594">
    <property type="term" value="P:response to starvation"/>
    <property type="evidence" value="ECO:0007669"/>
    <property type="project" value="TreeGrafter"/>
</dbReference>
<keyword evidence="2 8" id="KW-0479">Metal-binding</keyword>
<dbReference type="KEGG" id="cdiv:CPM_1336"/>
<comment type="pathway">
    <text evidence="8">Carbohydrate biosynthesis; gluconeogenesis.</text>
</comment>
<keyword evidence="4 8" id="KW-0210">Decarboxylase</keyword>
<dbReference type="GO" id="GO:0005525">
    <property type="term" value="F:GTP binding"/>
    <property type="evidence" value="ECO:0007669"/>
    <property type="project" value="UniProtKB-UniRule"/>
</dbReference>
<keyword evidence="3 8" id="KW-0547">Nucleotide-binding</keyword>
<dbReference type="InterPro" id="IPR008210">
    <property type="entry name" value="PEP_carboxykinase_N"/>
</dbReference>
<evidence type="ECO:0000259" key="10">
    <source>
        <dbReference type="Pfam" id="PF17297"/>
    </source>
</evidence>
<dbReference type="Pfam" id="PF17297">
    <property type="entry name" value="PEPCK_N"/>
    <property type="match status" value="1"/>
</dbReference>
<keyword evidence="13" id="KW-1185">Reference proteome</keyword>
<dbReference type="STRING" id="1673428.CPM_1336"/>
<name>A0A1N5VCX2_9ARCH</name>
<dbReference type="Proteomes" id="UP000187822">
    <property type="component" value="Chromosome I"/>
</dbReference>
<comment type="subcellular location">
    <subcellularLocation>
        <location evidence="8">Cytoplasm</location>
    </subcellularLocation>
</comment>
<keyword evidence="11" id="KW-0670">Pyruvate</keyword>
<dbReference type="InterPro" id="IPR035078">
    <property type="entry name" value="PEP_carboxykinase_GTP_N"/>
</dbReference>
<comment type="catalytic activity">
    <reaction evidence="8">
        <text>oxaloacetate + GTP = phosphoenolpyruvate + GDP + CO2</text>
        <dbReference type="Rhea" id="RHEA:10388"/>
        <dbReference type="ChEBI" id="CHEBI:16452"/>
        <dbReference type="ChEBI" id="CHEBI:16526"/>
        <dbReference type="ChEBI" id="CHEBI:37565"/>
        <dbReference type="ChEBI" id="CHEBI:58189"/>
        <dbReference type="ChEBI" id="CHEBI:58702"/>
        <dbReference type="EC" id="4.1.1.32"/>
    </reaction>
</comment>
<keyword evidence="7 8" id="KW-0456">Lyase</keyword>
<dbReference type="GO" id="GO:0005829">
    <property type="term" value="C:cytosol"/>
    <property type="evidence" value="ECO:0007669"/>
    <property type="project" value="TreeGrafter"/>
</dbReference>
<dbReference type="InterPro" id="IPR013035">
    <property type="entry name" value="PEP_carboxykinase_C"/>
</dbReference>
<feature type="binding site" evidence="8">
    <location>
        <position position="283"/>
    </location>
    <ligand>
        <name>substrate</name>
    </ligand>
</feature>
<dbReference type="GO" id="GO:0071333">
    <property type="term" value="P:cellular response to glucose stimulus"/>
    <property type="evidence" value="ECO:0007669"/>
    <property type="project" value="TreeGrafter"/>
</dbReference>
<evidence type="ECO:0000313" key="11">
    <source>
        <dbReference type="EMBL" id="SIM71011.1"/>
    </source>
</evidence>
<feature type="binding site" evidence="8">
    <location>
        <position position="241"/>
    </location>
    <ligand>
        <name>Mn(2+)</name>
        <dbReference type="ChEBI" id="CHEBI:29035"/>
    </ligand>
</feature>
<feature type="binding site" evidence="8">
    <location>
        <begin position="284"/>
        <end position="289"/>
    </location>
    <ligand>
        <name>GTP</name>
        <dbReference type="ChEBI" id="CHEBI:37565"/>
    </ligand>
</feature>
<dbReference type="Pfam" id="PF00821">
    <property type="entry name" value="PEPCK_GTP"/>
    <property type="match status" value="1"/>
</dbReference>
<evidence type="ECO:0000256" key="4">
    <source>
        <dbReference type="ARBA" id="ARBA00022793"/>
    </source>
</evidence>
<keyword evidence="6 8" id="KW-0464">Manganese</keyword>
<feature type="binding site" evidence="8">
    <location>
        <begin position="398"/>
        <end position="400"/>
    </location>
    <ligand>
        <name>substrate</name>
    </ligand>
</feature>
<evidence type="ECO:0000256" key="2">
    <source>
        <dbReference type="ARBA" id="ARBA00022723"/>
    </source>
</evidence>
<feature type="domain" description="Phosphoenolpyruvate carboxykinase C-terminal P-loop" evidence="9">
    <location>
        <begin position="257"/>
        <end position="611"/>
    </location>
</feature>
<dbReference type="EMBL" id="LT671858">
    <property type="protein sequence ID" value="SIM71011.1"/>
    <property type="molecule type" value="Genomic_DNA"/>
</dbReference>
<feature type="binding site" evidence="8">
    <location>
        <position position="312"/>
    </location>
    <ligand>
        <name>Mn(2+)</name>
        <dbReference type="ChEBI" id="CHEBI:29035"/>
    </ligand>
</feature>
<dbReference type="GO" id="GO:0004613">
    <property type="term" value="F:phosphoenolpyruvate carboxykinase (GTP) activity"/>
    <property type="evidence" value="ECO:0007669"/>
    <property type="project" value="UniProtKB-UniRule"/>
</dbReference>
<dbReference type="UniPathway" id="UPA00138"/>
<dbReference type="PANTHER" id="PTHR11561">
    <property type="entry name" value="PHOSPHOENOLPYRUVATE CARBOXYKINASE"/>
    <property type="match status" value="1"/>
</dbReference>
<dbReference type="GeneID" id="41588584"/>
<dbReference type="RefSeq" id="WP_145983979.1">
    <property type="nucleotide sequence ID" value="NZ_LT671858.1"/>
</dbReference>
<dbReference type="EMBL" id="LT719092">
    <property type="protein sequence ID" value="SJK85137.1"/>
    <property type="molecule type" value="Genomic_DNA"/>
</dbReference>
<comment type="similarity">
    <text evidence="1 8">Belongs to the phosphoenolpyruvate carboxykinase [GTP] family.</text>
</comment>
<evidence type="ECO:0000259" key="9">
    <source>
        <dbReference type="Pfam" id="PF00821"/>
    </source>
</evidence>
<dbReference type="InterPro" id="IPR008209">
    <property type="entry name" value="PEP_carboxykinase_GTP"/>
</dbReference>
<evidence type="ECO:0000256" key="1">
    <source>
        <dbReference type="ARBA" id="ARBA00005796"/>
    </source>
</evidence>
<keyword evidence="5 8" id="KW-0342">GTP-binding</keyword>
<proteinExistence type="inferred from homology"/>
<dbReference type="PIRSF" id="PIRSF001348">
    <property type="entry name" value="PEP_carboxykinase_GTP"/>
    <property type="match status" value="1"/>
</dbReference>
<dbReference type="AlphaFoldDB" id="A0A1N5VCX2"/>
<dbReference type="OrthoDB" id="55875at2157"/>
<evidence type="ECO:0000256" key="8">
    <source>
        <dbReference type="HAMAP-Rule" id="MF_00452"/>
    </source>
</evidence>
<evidence type="ECO:0000256" key="3">
    <source>
        <dbReference type="ARBA" id="ARBA00022741"/>
    </source>
</evidence>
<dbReference type="PANTHER" id="PTHR11561:SF0">
    <property type="entry name" value="PHOSPHOENOLPYRUVATE CARBOXYKINASE [GTP]-RELATED"/>
    <property type="match status" value="1"/>
</dbReference>
<evidence type="ECO:0000256" key="7">
    <source>
        <dbReference type="ARBA" id="ARBA00023239"/>
    </source>
</evidence>
<reference evidence="13" key="2">
    <citation type="submission" date="2016-06" db="EMBL/GenBank/DDBJ databases">
        <authorList>
            <person name="Toshchakov V.S."/>
        </authorList>
    </citation>
    <scope>NUCLEOTIDE SEQUENCE [LARGE SCALE GENOMIC DNA]</scope>
    <source>
        <strain>PM4 (JCM 30641</strain>
        <strain evidence="13">\VKM B-2940)</strain>
    </source>
</reference>
<keyword evidence="8" id="KW-0963">Cytoplasm</keyword>
<accession>A0A1N5VCX2</accession>
<feature type="binding site" evidence="8">
    <location>
        <position position="261"/>
    </location>
    <ligand>
        <name>Mn(2+)</name>
        <dbReference type="ChEBI" id="CHEBI:29035"/>
    </ligand>
</feature>
<feature type="domain" description="Phosphoenolpyruvate carboxykinase GTP-utilising N-terminal" evidence="10">
    <location>
        <begin position="54"/>
        <end position="252"/>
    </location>
</feature>
<dbReference type="GO" id="GO:0030145">
    <property type="term" value="F:manganese ion binding"/>
    <property type="evidence" value="ECO:0007669"/>
    <property type="project" value="UniProtKB-UniRule"/>
</dbReference>
<feature type="binding site" evidence="8">
    <location>
        <begin position="524"/>
        <end position="527"/>
    </location>
    <ligand>
        <name>GTP</name>
        <dbReference type="ChEBI" id="CHEBI:37565"/>
    </ligand>
</feature>
<dbReference type="InterPro" id="IPR035077">
    <property type="entry name" value="PEP_carboxykinase_GTP_C"/>
</dbReference>
<feature type="binding site" evidence="8">
    <location>
        <position position="99"/>
    </location>
    <ligand>
        <name>substrate</name>
    </ligand>
</feature>
<evidence type="ECO:0000313" key="13">
    <source>
        <dbReference type="Proteomes" id="UP000187822"/>
    </source>
</evidence>
<dbReference type="SUPFAM" id="SSF68923">
    <property type="entry name" value="PEP carboxykinase N-terminal domain"/>
    <property type="match status" value="1"/>
</dbReference>
<reference evidence="11 14" key="1">
    <citation type="submission" date="2016-04" db="EMBL/GenBank/DDBJ databases">
        <authorList>
            <person name="Evans L.H."/>
            <person name="Alamgir A."/>
            <person name="Owens N."/>
            <person name="Weber N.D."/>
            <person name="Virtaneva K."/>
            <person name="Barbian K."/>
            <person name="Babar A."/>
            <person name="Rosenke K."/>
        </authorList>
    </citation>
    <scope>NUCLEOTIDE SEQUENCE [LARGE SCALE GENOMIC DNA]</scope>
    <source>
        <strain evidence="11">S5</strain>
        <strain evidence="14">S5(T) (JCM 30642 \VKM B-2941)</strain>
    </source>
</reference>
<feature type="active site" evidence="8">
    <location>
        <position position="285"/>
    </location>
</feature>
<feature type="binding site" evidence="8">
    <location>
        <position position="431"/>
    </location>
    <ligand>
        <name>GTP</name>
        <dbReference type="ChEBI" id="CHEBI:37565"/>
    </ligand>
</feature>
<keyword evidence="11" id="KW-0808">Transferase</keyword>
<dbReference type="HAMAP" id="MF_00452">
    <property type="entry name" value="PEPCK_GTP"/>
    <property type="match status" value="1"/>
</dbReference>
<feature type="binding site" evidence="8">
    <location>
        <position position="400"/>
    </location>
    <ligand>
        <name>GTP</name>
        <dbReference type="ChEBI" id="CHEBI:37565"/>
    </ligand>
</feature>
<evidence type="ECO:0000313" key="12">
    <source>
        <dbReference type="EMBL" id="SJK85137.1"/>
    </source>
</evidence>
<organism evidence="11 14">
    <name type="scientific">Cuniculiplasma divulgatum</name>
    <dbReference type="NCBI Taxonomy" id="1673428"/>
    <lineage>
        <taxon>Archaea</taxon>
        <taxon>Methanobacteriati</taxon>
        <taxon>Thermoplasmatota</taxon>
        <taxon>Thermoplasmata</taxon>
        <taxon>Thermoplasmatales</taxon>
        <taxon>Cuniculiplasmataceae</taxon>
        <taxon>Cuniculiplasma</taxon>
    </lineage>
</organism>
<dbReference type="Gene3D" id="3.90.228.20">
    <property type="match status" value="1"/>
</dbReference>
<feature type="binding site" evidence="8">
    <location>
        <begin position="232"/>
        <end position="234"/>
    </location>
    <ligand>
        <name>substrate</name>
    </ligand>
</feature>
<protein>
    <recommendedName>
        <fullName evidence="8">Phosphoenolpyruvate carboxykinase [GTP]</fullName>
        <shortName evidence="8">PEP carboxykinase</shortName>
        <shortName evidence="8">PEPCK</shortName>
        <ecNumber evidence="8">4.1.1.32</ecNumber>
    </recommendedName>
    <alternativeName>
        <fullName evidence="8">GTP-dependent phosphoenolpyruvate carboxykinase</fullName>
        <shortName evidence="8">GTP-PEPCK</shortName>
    </alternativeName>
</protein>
<comment type="function">
    <text evidence="8">Catalyzes the conversion of oxaloacetate (OAA) to phosphoenolpyruvate (PEP), the rate-limiting step in the metabolic pathway that produces glucose from lactate and other precursors derived from the citric acid cycle.</text>
</comment>
<evidence type="ECO:0000313" key="14">
    <source>
        <dbReference type="Proteomes" id="UP000195607"/>
    </source>
</evidence>
<evidence type="ECO:0000256" key="6">
    <source>
        <dbReference type="ARBA" id="ARBA00023211"/>
    </source>
</evidence>
<dbReference type="Gene3D" id="2.170.8.10">
    <property type="entry name" value="Phosphoenolpyruvate Carboxykinase, domain 2"/>
    <property type="match status" value="1"/>
</dbReference>
<dbReference type="GO" id="GO:0006107">
    <property type="term" value="P:oxaloacetate metabolic process"/>
    <property type="evidence" value="ECO:0007669"/>
    <property type="project" value="TreeGrafter"/>
</dbReference>
<evidence type="ECO:0000256" key="5">
    <source>
        <dbReference type="ARBA" id="ARBA00023134"/>
    </source>
</evidence>
<dbReference type="GO" id="GO:0033993">
    <property type="term" value="P:response to lipid"/>
    <property type="evidence" value="ECO:0007669"/>
    <property type="project" value="TreeGrafter"/>
</dbReference>
<dbReference type="SUPFAM" id="SSF53795">
    <property type="entry name" value="PEP carboxykinase-like"/>
    <property type="match status" value="1"/>
</dbReference>
<dbReference type="Gene3D" id="3.40.449.10">
    <property type="entry name" value="Phosphoenolpyruvate Carboxykinase, domain 1"/>
    <property type="match status" value="1"/>
</dbReference>
<dbReference type="GO" id="GO:0046327">
    <property type="term" value="P:glycerol biosynthetic process from pyruvate"/>
    <property type="evidence" value="ECO:0007669"/>
    <property type="project" value="TreeGrafter"/>
</dbReference>
<keyword evidence="8" id="KW-0312">Gluconeogenesis</keyword>
<reference evidence="12" key="3">
    <citation type="submission" date="2016-06" db="EMBL/GenBank/DDBJ databases">
        <authorList>
            <person name="Olsen C.W."/>
            <person name="Carey S."/>
            <person name="Hinshaw L."/>
            <person name="Karasin A.I."/>
        </authorList>
    </citation>
    <scope>NUCLEOTIDE SEQUENCE [LARGE SCALE GENOMIC DNA]</scope>
    <source>
        <strain evidence="12">PM4</strain>
    </source>
</reference>
<sequence length="616" mass="70323">MLGLAEEMENQKKEIESLVKDSVFFRAMSNYNTSLMERTLRDISEYWVLVGKPDIKVIEGYEEQDVINRLVEENLLIKMNDTEYPNSYLYRSAPFDVARSEKDTYICTRGSHDDVGPTNYWLNTDEAIEIARTNLEGAMKGKTLYIVPYWLGPIDSPFGQGGIELTDSLYVVLNLMKITRVGRVTAKPIALSNSYVLGMHATADLNPEKRYILHFPDENDGMGTVISFNTNYGGNALLSKKCHALRIASFRAKREGWMAEHMMMIGIREPTGRMTYISGAFPSSSGKTNLSMLQPPDDFLKAGWDTYLVSDDITWMHPVNGQLRGINPEYGFFGVAPHTSYKTNPRAMDAIKRNTLFTNVGIDSRKCPYWEGMSEVPEGLIDWRGKPFDGTDKAAHPNSRFSTPIKEYRNLSPDYENPNGAPVSAFLFGGRRSDLMPLIMEARSWDEGVLFGAMQRVETTAAAIGKVGELRNDPMAMRPFMPYNMGDYFKYYLEMGKKLEKPPRIYNVNWFRKNESGGFLWPGYSQNMYVVKWILGRVNGEITDAVETPMGYVPSLDSFDYGTIDKNTMNQLLLIDRKGFLEELKTVRPFFESFGSHFPDELWETYYNVKSRLEKW</sequence>
<dbReference type="Proteomes" id="UP000195607">
    <property type="component" value="Chromosome I"/>
</dbReference>
<keyword evidence="11" id="KW-0418">Kinase</keyword>
<dbReference type="GO" id="GO:0016301">
    <property type="term" value="F:kinase activity"/>
    <property type="evidence" value="ECO:0007669"/>
    <property type="project" value="UniProtKB-KW"/>
</dbReference>